<evidence type="ECO:0000313" key="2">
    <source>
        <dbReference type="EMBL" id="KAK1377186.1"/>
    </source>
</evidence>
<dbReference type="EMBL" id="JAUIZM010000007">
    <property type="protein sequence ID" value="KAK1377186.1"/>
    <property type="molecule type" value="Genomic_DNA"/>
</dbReference>
<feature type="chain" id="PRO_5041927135" evidence="1">
    <location>
        <begin position="18"/>
        <end position="151"/>
    </location>
</feature>
<evidence type="ECO:0000313" key="3">
    <source>
        <dbReference type="Proteomes" id="UP001237642"/>
    </source>
</evidence>
<reference evidence="2" key="1">
    <citation type="submission" date="2023-02" db="EMBL/GenBank/DDBJ databases">
        <title>Genome of toxic invasive species Heracleum sosnowskyi carries increased number of genes despite the absence of recent whole-genome duplications.</title>
        <authorList>
            <person name="Schelkunov M."/>
            <person name="Shtratnikova V."/>
            <person name="Makarenko M."/>
            <person name="Klepikova A."/>
            <person name="Omelchenko D."/>
            <person name="Novikova G."/>
            <person name="Obukhova E."/>
            <person name="Bogdanov V."/>
            <person name="Penin A."/>
            <person name="Logacheva M."/>
        </authorList>
    </citation>
    <scope>NUCLEOTIDE SEQUENCE</scope>
    <source>
        <strain evidence="2">Hsosn_3</strain>
        <tissue evidence="2">Leaf</tissue>
    </source>
</reference>
<dbReference type="AlphaFoldDB" id="A0AAD8I274"/>
<keyword evidence="3" id="KW-1185">Reference proteome</keyword>
<evidence type="ECO:0000256" key="1">
    <source>
        <dbReference type="SAM" id="SignalP"/>
    </source>
</evidence>
<reference evidence="2" key="2">
    <citation type="submission" date="2023-05" db="EMBL/GenBank/DDBJ databases">
        <authorList>
            <person name="Schelkunov M.I."/>
        </authorList>
    </citation>
    <scope>NUCLEOTIDE SEQUENCE</scope>
    <source>
        <strain evidence="2">Hsosn_3</strain>
        <tissue evidence="2">Leaf</tissue>
    </source>
</reference>
<sequence length="151" mass="17277">MHTIHLSNTFRLQSCLGFLIIDCFLATYKKGCNKPATADSNMENIIEDEDMNVHEEGLKENDESASSETPEVPFLTGLNLVLLVSYLSLSEDECLSLEDTEKIETAATQEPKESILRSRAEKRKLHEPKLVEARIQRVQTKVRDCRHNRRM</sequence>
<gene>
    <name evidence="2" type="ORF">POM88_033379</name>
</gene>
<keyword evidence="1" id="KW-0732">Signal</keyword>
<name>A0AAD8I274_9APIA</name>
<dbReference type="Proteomes" id="UP001237642">
    <property type="component" value="Unassembled WGS sequence"/>
</dbReference>
<accession>A0AAD8I274</accession>
<proteinExistence type="predicted"/>
<comment type="caution">
    <text evidence="2">The sequence shown here is derived from an EMBL/GenBank/DDBJ whole genome shotgun (WGS) entry which is preliminary data.</text>
</comment>
<organism evidence="2 3">
    <name type="scientific">Heracleum sosnowskyi</name>
    <dbReference type="NCBI Taxonomy" id="360622"/>
    <lineage>
        <taxon>Eukaryota</taxon>
        <taxon>Viridiplantae</taxon>
        <taxon>Streptophyta</taxon>
        <taxon>Embryophyta</taxon>
        <taxon>Tracheophyta</taxon>
        <taxon>Spermatophyta</taxon>
        <taxon>Magnoliopsida</taxon>
        <taxon>eudicotyledons</taxon>
        <taxon>Gunneridae</taxon>
        <taxon>Pentapetalae</taxon>
        <taxon>asterids</taxon>
        <taxon>campanulids</taxon>
        <taxon>Apiales</taxon>
        <taxon>Apiaceae</taxon>
        <taxon>Apioideae</taxon>
        <taxon>apioid superclade</taxon>
        <taxon>Tordylieae</taxon>
        <taxon>Tordyliinae</taxon>
        <taxon>Heracleum</taxon>
    </lineage>
</organism>
<protein>
    <submittedName>
        <fullName evidence="2">Uncharacterized protein</fullName>
    </submittedName>
</protein>
<feature type="signal peptide" evidence="1">
    <location>
        <begin position="1"/>
        <end position="17"/>
    </location>
</feature>